<dbReference type="AlphaFoldDB" id="A0A4P9ZAL1"/>
<evidence type="ECO:0000313" key="3">
    <source>
        <dbReference type="Proteomes" id="UP000268321"/>
    </source>
</evidence>
<keyword evidence="1" id="KW-0812">Transmembrane</keyword>
<feature type="non-terminal residue" evidence="2">
    <location>
        <position position="1"/>
    </location>
</feature>
<feature type="transmembrane region" description="Helical" evidence="1">
    <location>
        <begin position="93"/>
        <end position="113"/>
    </location>
</feature>
<dbReference type="EMBL" id="ML004567">
    <property type="protein sequence ID" value="RKP28830.1"/>
    <property type="molecule type" value="Genomic_DNA"/>
</dbReference>
<protein>
    <recommendedName>
        <fullName evidence="4">ER membrane protein complex subunit 7 beta-sandwich domain-containing protein</fullName>
    </recommendedName>
</protein>
<keyword evidence="1" id="KW-0472">Membrane</keyword>
<evidence type="ECO:0000256" key="1">
    <source>
        <dbReference type="SAM" id="Phobius"/>
    </source>
</evidence>
<dbReference type="OrthoDB" id="4085072at2759"/>
<accession>A0A4P9ZAL1</accession>
<dbReference type="Proteomes" id="UP000268321">
    <property type="component" value="Unassembled WGS sequence"/>
</dbReference>
<name>A0A4P9ZAL1_9ASCO</name>
<evidence type="ECO:0000313" key="2">
    <source>
        <dbReference type="EMBL" id="RKP28830.1"/>
    </source>
</evidence>
<keyword evidence="1" id="KW-1133">Transmembrane helix</keyword>
<feature type="non-terminal residue" evidence="2">
    <location>
        <position position="126"/>
    </location>
</feature>
<proteinExistence type="predicted"/>
<sequence>DLHEGQYQLDISSHDFTVARPRYKVSVAGDEITAYETILGSASHNASAVVVSETLPLQVQLDGYVEYYESPRGQFTAMLMASPLGAILASTKLTVLAVVCILVMVAPTVLSIISPELATELREVQA</sequence>
<gene>
    <name evidence="2" type="ORF">METBISCDRAFT_7635</name>
</gene>
<organism evidence="2 3">
    <name type="scientific">Metschnikowia bicuspidata</name>
    <dbReference type="NCBI Taxonomy" id="27322"/>
    <lineage>
        <taxon>Eukaryota</taxon>
        <taxon>Fungi</taxon>
        <taxon>Dikarya</taxon>
        <taxon>Ascomycota</taxon>
        <taxon>Saccharomycotina</taxon>
        <taxon>Pichiomycetes</taxon>
        <taxon>Metschnikowiaceae</taxon>
        <taxon>Metschnikowia</taxon>
    </lineage>
</organism>
<reference evidence="3" key="1">
    <citation type="journal article" date="2018" name="Nat. Microbiol.">
        <title>Leveraging single-cell genomics to expand the fungal tree of life.</title>
        <authorList>
            <person name="Ahrendt S.R."/>
            <person name="Quandt C.A."/>
            <person name="Ciobanu D."/>
            <person name="Clum A."/>
            <person name="Salamov A."/>
            <person name="Andreopoulos B."/>
            <person name="Cheng J.F."/>
            <person name="Woyke T."/>
            <person name="Pelin A."/>
            <person name="Henrissat B."/>
            <person name="Reynolds N.K."/>
            <person name="Benny G.L."/>
            <person name="Smith M.E."/>
            <person name="James T.Y."/>
            <person name="Grigoriev I.V."/>
        </authorList>
    </citation>
    <scope>NUCLEOTIDE SEQUENCE [LARGE SCALE GENOMIC DNA]</scope>
    <source>
        <strain evidence="3">Baker2002</strain>
    </source>
</reference>
<evidence type="ECO:0008006" key="4">
    <source>
        <dbReference type="Google" id="ProtNLM"/>
    </source>
</evidence>
<keyword evidence="3" id="KW-1185">Reference proteome</keyword>